<dbReference type="NCBIfam" id="TIGR01212">
    <property type="entry name" value="TIGR01212 family radical SAM protein"/>
    <property type="match status" value="1"/>
</dbReference>
<dbReference type="InterPro" id="IPR007197">
    <property type="entry name" value="rSAM"/>
</dbReference>
<dbReference type="AlphaFoldDB" id="A0A1H9BQZ9"/>
<dbReference type="RefSeq" id="WP_090205601.1">
    <property type="nucleotide sequence ID" value="NZ_FOFO01000010.1"/>
</dbReference>
<feature type="region of interest" description="Disordered" evidence="7">
    <location>
        <begin position="297"/>
        <end position="319"/>
    </location>
</feature>
<evidence type="ECO:0000256" key="1">
    <source>
        <dbReference type="ARBA" id="ARBA00001966"/>
    </source>
</evidence>
<feature type="domain" description="Radical SAM core" evidence="8">
    <location>
        <begin position="18"/>
        <end position="259"/>
    </location>
</feature>
<keyword evidence="5" id="KW-0408">Iron</keyword>
<dbReference type="PANTHER" id="PTHR11135">
    <property type="entry name" value="HISTONE ACETYLTRANSFERASE-RELATED"/>
    <property type="match status" value="1"/>
</dbReference>
<dbReference type="InterPro" id="IPR006638">
    <property type="entry name" value="Elp3/MiaA/NifB-like_rSAM"/>
</dbReference>
<evidence type="ECO:0000256" key="3">
    <source>
        <dbReference type="ARBA" id="ARBA00022691"/>
    </source>
</evidence>
<dbReference type="InterPro" id="IPR005911">
    <property type="entry name" value="YhcC-like"/>
</dbReference>
<keyword evidence="3" id="KW-0949">S-adenosyl-L-methionine</keyword>
<dbReference type="InterPro" id="IPR039661">
    <property type="entry name" value="ELP3"/>
</dbReference>
<dbReference type="SFLD" id="SFLDS00029">
    <property type="entry name" value="Radical_SAM"/>
    <property type="match status" value="1"/>
</dbReference>
<keyword evidence="6" id="KW-0411">Iron-sulfur</keyword>
<sequence length="319" mass="35400">MSTLTDRVNTLGSHLRAQYGQRVHKLTVSAGFICPNMDGTKGRGGCSFCNNASFAPQGQDGGAVRRQLDEGRAVVARRTGARLHLAYFQAYTNTYAEITRLKALYDAALEQPGVVGLSIGTRPDCVPDEVLDLLVSYQEQGHTLWLELGLQSAFDETLARVNRGHGFAEYQDAVRRARGRGLAVCTHLIIGLPGETPWHQRETLARVLNEGTDGLKLHPLHVVRGTRLSRQWRAGEYRPWTLNEYVNTAVDMIEMTPPEVVFHRLTATARKPLLLAPDWCGSKWTVINAIEQELTRRGTRQGARPLHSDSHLPGTQESC</sequence>
<dbReference type="SFLD" id="SFLDG01086">
    <property type="entry name" value="elongater_protein-like"/>
    <property type="match status" value="1"/>
</dbReference>
<evidence type="ECO:0000256" key="6">
    <source>
        <dbReference type="ARBA" id="ARBA00023014"/>
    </source>
</evidence>
<keyword evidence="4" id="KW-0479">Metal-binding</keyword>
<evidence type="ECO:0000256" key="7">
    <source>
        <dbReference type="SAM" id="MobiDB-lite"/>
    </source>
</evidence>
<accession>A0A1H9BQZ9</accession>
<name>A0A1H9BQZ9_9GAMM</name>
<dbReference type="Pfam" id="PF16199">
    <property type="entry name" value="Radical_SAM_C"/>
    <property type="match status" value="1"/>
</dbReference>
<organism evidence="9 10">
    <name type="scientific">Ectothiorhodospira magna</name>
    <dbReference type="NCBI Taxonomy" id="867345"/>
    <lineage>
        <taxon>Bacteria</taxon>
        <taxon>Pseudomonadati</taxon>
        <taxon>Pseudomonadota</taxon>
        <taxon>Gammaproteobacteria</taxon>
        <taxon>Chromatiales</taxon>
        <taxon>Ectothiorhodospiraceae</taxon>
        <taxon>Ectothiorhodospira</taxon>
    </lineage>
</organism>
<evidence type="ECO:0000256" key="2">
    <source>
        <dbReference type="ARBA" id="ARBA00022485"/>
    </source>
</evidence>
<comment type="cofactor">
    <cofactor evidence="1">
        <name>[4Fe-4S] cluster</name>
        <dbReference type="ChEBI" id="CHEBI:49883"/>
    </cofactor>
</comment>
<dbReference type="CDD" id="cd01335">
    <property type="entry name" value="Radical_SAM"/>
    <property type="match status" value="1"/>
</dbReference>
<dbReference type="SFLD" id="SFLDG01091">
    <property type="entry name" value="uncharacterized_CHP01210-like"/>
    <property type="match status" value="1"/>
</dbReference>
<keyword evidence="2" id="KW-0004">4Fe-4S</keyword>
<proteinExistence type="predicted"/>
<gene>
    <name evidence="9" type="ORF">SAMN05421693_11052</name>
</gene>
<dbReference type="PANTHER" id="PTHR11135:SF1">
    <property type="entry name" value="PROTEIN YHCC"/>
    <property type="match status" value="1"/>
</dbReference>
<keyword evidence="10" id="KW-1185">Reference proteome</keyword>
<evidence type="ECO:0000256" key="4">
    <source>
        <dbReference type="ARBA" id="ARBA00022723"/>
    </source>
</evidence>
<dbReference type="EMBL" id="FOFO01000010">
    <property type="protein sequence ID" value="SEP91392.1"/>
    <property type="molecule type" value="Genomic_DNA"/>
</dbReference>
<dbReference type="Gene3D" id="3.80.30.20">
    <property type="entry name" value="tm_1862 like domain"/>
    <property type="match status" value="1"/>
</dbReference>
<dbReference type="InterPro" id="IPR032432">
    <property type="entry name" value="Radical_SAM_C"/>
</dbReference>
<dbReference type="STRING" id="867345.SAMN05421693_11052"/>
<dbReference type="SUPFAM" id="SSF102114">
    <property type="entry name" value="Radical SAM enzymes"/>
    <property type="match status" value="1"/>
</dbReference>
<dbReference type="GO" id="GO:0046872">
    <property type="term" value="F:metal ion binding"/>
    <property type="evidence" value="ECO:0007669"/>
    <property type="project" value="UniProtKB-KW"/>
</dbReference>
<evidence type="ECO:0000313" key="9">
    <source>
        <dbReference type="EMBL" id="SEP91392.1"/>
    </source>
</evidence>
<dbReference type="SMART" id="SM00729">
    <property type="entry name" value="Elp3"/>
    <property type="match status" value="1"/>
</dbReference>
<dbReference type="OrthoDB" id="9801689at2"/>
<protein>
    <recommendedName>
        <fullName evidence="8">Radical SAM core domain-containing protein</fullName>
    </recommendedName>
</protein>
<evidence type="ECO:0000313" key="10">
    <source>
        <dbReference type="Proteomes" id="UP000199496"/>
    </source>
</evidence>
<dbReference type="Proteomes" id="UP000199496">
    <property type="component" value="Unassembled WGS sequence"/>
</dbReference>
<dbReference type="GO" id="GO:0051539">
    <property type="term" value="F:4 iron, 4 sulfur cluster binding"/>
    <property type="evidence" value="ECO:0007669"/>
    <property type="project" value="UniProtKB-KW"/>
</dbReference>
<evidence type="ECO:0000256" key="5">
    <source>
        <dbReference type="ARBA" id="ARBA00023004"/>
    </source>
</evidence>
<dbReference type="InterPro" id="IPR058240">
    <property type="entry name" value="rSAM_sf"/>
</dbReference>
<dbReference type="PROSITE" id="PS51918">
    <property type="entry name" value="RADICAL_SAM"/>
    <property type="match status" value="1"/>
</dbReference>
<reference evidence="9 10" key="1">
    <citation type="submission" date="2016-10" db="EMBL/GenBank/DDBJ databases">
        <authorList>
            <person name="de Groot N.N."/>
        </authorList>
    </citation>
    <scope>NUCLEOTIDE SEQUENCE [LARGE SCALE GENOMIC DNA]</scope>
    <source>
        <strain evidence="9 10">B7-7</strain>
    </source>
</reference>
<evidence type="ECO:0000259" key="8">
    <source>
        <dbReference type="PROSITE" id="PS51918"/>
    </source>
</evidence>
<dbReference type="GO" id="GO:0003824">
    <property type="term" value="F:catalytic activity"/>
    <property type="evidence" value="ECO:0007669"/>
    <property type="project" value="InterPro"/>
</dbReference>
<dbReference type="Pfam" id="PF04055">
    <property type="entry name" value="Radical_SAM"/>
    <property type="match status" value="1"/>
</dbReference>
<dbReference type="InterPro" id="IPR023404">
    <property type="entry name" value="rSAM_horseshoe"/>
</dbReference>